<proteinExistence type="predicted"/>
<name>A0A6P2CVS6_9BACT</name>
<dbReference type="InterPro" id="IPR007280">
    <property type="entry name" value="Peptidase_C_arc/bac"/>
</dbReference>
<feature type="compositionally biased region" description="Basic and acidic residues" evidence="1">
    <location>
        <begin position="793"/>
        <end position="813"/>
    </location>
</feature>
<feature type="signal peptide" evidence="2">
    <location>
        <begin position="1"/>
        <end position="21"/>
    </location>
</feature>
<dbReference type="AlphaFoldDB" id="A0A6P2CVS6"/>
<dbReference type="EMBL" id="LR593886">
    <property type="protein sequence ID" value="VTR92707.1"/>
    <property type="molecule type" value="Genomic_DNA"/>
</dbReference>
<dbReference type="SUPFAM" id="SSF89260">
    <property type="entry name" value="Collagen-binding domain"/>
    <property type="match status" value="1"/>
</dbReference>
<evidence type="ECO:0000259" key="3">
    <source>
        <dbReference type="Pfam" id="PF04151"/>
    </source>
</evidence>
<dbReference type="KEGG" id="gms:SOIL9_50070"/>
<feature type="domain" description="Peptidase C-terminal archaeal/bacterial" evidence="3">
    <location>
        <begin position="332"/>
        <end position="400"/>
    </location>
</feature>
<sequence length="830" mass="88155">MFLRLVLSLCVLCALCGETFAASPSLGAIQPRGAQRGTEAVLTFSGGRLADAQEVLVYYPGITVKKLEVVNDATLKTTVTIAPDCPLGEHAFRVRTASGISEVRTFWVGALPVVEEVEPNNDFDKPQPIPLNVTVHGVVQAEDQDYFVVDCKKGQRLSVEVEGMRLGVTFFDPYVAILDAKRFELATGDDSALSAQDGGCSVVIPADGKYIVQIRESAYGGNGACQYRLHIGNFPRPTAVVPAGGKPGEELEVTFLGDPSGPIKQKVKLPTNPDDQWRLHCQTPEGIHPTGFKFRIANLPNAIETPNNGTPATASPGTAPGAFNGVVSAPNEVDYFKFTAKKGQVFDARCFARQLGSPLDSVLYFGNATGGVIAANDDNGTPDSYFRITIPADGDYTLWVHDHLKKGGADYFYRIELTPVAAAISTTIPKADGNNPANQDRQTITVPKGGRNAVLVIANRADFGGPLNIGLDKLPAGVTLTAEQMEAGLNVIPVVLDAKPDAQIAGHLAAITAVHPDPNVKAPYKLSLDAALVLGPPNQTVYARHEINRTAVAVGEVAPYSIEVIEPKVPLVQNGSFNLRVVAKRAEGFKGAITVFPLWTPPGMGIQGSAVIPEGQTETVLPMNAAPDAGARKWKTAVHAVADAGKGPVWVSSQLFSLEIAAPVVTLAMERPAVEQGGQTQLFCKVAVTRPFEGKAKVTVYGLPAKVTTQVLEVTKDTKEIAFPIVADKTSPIGQHNVFAQVVIDKGGELITGNTGGTQLRIDAPLPPKVAATPTPQPTPMTPKPPTPTPATPEKRLTRLEQLRKEAEEREKAAAGGTQPPPKKEEPKKP</sequence>
<keyword evidence="2" id="KW-0732">Signal</keyword>
<dbReference type="Pfam" id="PF04151">
    <property type="entry name" value="PPC"/>
    <property type="match status" value="1"/>
</dbReference>
<reference evidence="4 5" key="1">
    <citation type="submission" date="2019-05" db="EMBL/GenBank/DDBJ databases">
        <authorList>
            <consortium name="Science for Life Laboratories"/>
        </authorList>
    </citation>
    <scope>NUCLEOTIDE SEQUENCE [LARGE SCALE GENOMIC DNA]</scope>
    <source>
        <strain evidence="4">Soil9</strain>
    </source>
</reference>
<feature type="chain" id="PRO_5026988989" description="Peptidase C-terminal archaeal/bacterial domain-containing protein" evidence="2">
    <location>
        <begin position="22"/>
        <end position="830"/>
    </location>
</feature>
<dbReference type="RefSeq" id="WP_162667533.1">
    <property type="nucleotide sequence ID" value="NZ_LR593886.1"/>
</dbReference>
<feature type="region of interest" description="Disordered" evidence="1">
    <location>
        <begin position="755"/>
        <end position="830"/>
    </location>
</feature>
<evidence type="ECO:0000256" key="2">
    <source>
        <dbReference type="SAM" id="SignalP"/>
    </source>
</evidence>
<feature type="compositionally biased region" description="Pro residues" evidence="1">
    <location>
        <begin position="775"/>
        <end position="791"/>
    </location>
</feature>
<dbReference type="Gene3D" id="2.60.120.380">
    <property type="match status" value="2"/>
</dbReference>
<gene>
    <name evidence="4" type="ORF">SOIL9_50070</name>
</gene>
<keyword evidence="5" id="KW-1185">Reference proteome</keyword>
<accession>A0A6P2CVS6</accession>
<dbReference type="Proteomes" id="UP000464178">
    <property type="component" value="Chromosome"/>
</dbReference>
<evidence type="ECO:0000313" key="4">
    <source>
        <dbReference type="EMBL" id="VTR92707.1"/>
    </source>
</evidence>
<evidence type="ECO:0000313" key="5">
    <source>
        <dbReference type="Proteomes" id="UP000464178"/>
    </source>
</evidence>
<organism evidence="4 5">
    <name type="scientific">Gemmata massiliana</name>
    <dbReference type="NCBI Taxonomy" id="1210884"/>
    <lineage>
        <taxon>Bacteria</taxon>
        <taxon>Pseudomonadati</taxon>
        <taxon>Planctomycetota</taxon>
        <taxon>Planctomycetia</taxon>
        <taxon>Gemmatales</taxon>
        <taxon>Gemmataceae</taxon>
        <taxon>Gemmata</taxon>
    </lineage>
</organism>
<dbReference type="Gene3D" id="2.60.40.10">
    <property type="entry name" value="Immunoglobulins"/>
    <property type="match status" value="1"/>
</dbReference>
<dbReference type="InterPro" id="IPR013783">
    <property type="entry name" value="Ig-like_fold"/>
</dbReference>
<evidence type="ECO:0000256" key="1">
    <source>
        <dbReference type="SAM" id="MobiDB-lite"/>
    </source>
</evidence>
<protein>
    <recommendedName>
        <fullName evidence="3">Peptidase C-terminal archaeal/bacterial domain-containing protein</fullName>
    </recommendedName>
</protein>